<dbReference type="EMBL" id="BPWL01000005">
    <property type="protein sequence ID" value="GJJ10084.1"/>
    <property type="molecule type" value="Genomic_DNA"/>
</dbReference>
<protein>
    <submittedName>
        <fullName evidence="2">Uncharacterized protein</fullName>
    </submittedName>
</protein>
<feature type="compositionally biased region" description="Basic and acidic residues" evidence="1">
    <location>
        <begin position="200"/>
        <end position="210"/>
    </location>
</feature>
<proteinExistence type="predicted"/>
<gene>
    <name evidence="2" type="ORF">Clacol_004310</name>
</gene>
<reference evidence="2" key="1">
    <citation type="submission" date="2021-10" db="EMBL/GenBank/DDBJ databases">
        <title>De novo Genome Assembly of Clathrus columnatus (Basidiomycota, Fungi) Using Illumina and Nanopore Sequence Data.</title>
        <authorList>
            <person name="Ogiso-Tanaka E."/>
            <person name="Itagaki H."/>
            <person name="Hosoya T."/>
            <person name="Hosaka K."/>
        </authorList>
    </citation>
    <scope>NUCLEOTIDE SEQUENCE</scope>
    <source>
        <strain evidence="2">MO-923</strain>
    </source>
</reference>
<keyword evidence="3" id="KW-1185">Reference proteome</keyword>
<evidence type="ECO:0000313" key="2">
    <source>
        <dbReference type="EMBL" id="GJJ10084.1"/>
    </source>
</evidence>
<organism evidence="2 3">
    <name type="scientific">Clathrus columnatus</name>
    <dbReference type="NCBI Taxonomy" id="1419009"/>
    <lineage>
        <taxon>Eukaryota</taxon>
        <taxon>Fungi</taxon>
        <taxon>Dikarya</taxon>
        <taxon>Basidiomycota</taxon>
        <taxon>Agaricomycotina</taxon>
        <taxon>Agaricomycetes</taxon>
        <taxon>Phallomycetidae</taxon>
        <taxon>Phallales</taxon>
        <taxon>Clathraceae</taxon>
        <taxon>Clathrus</taxon>
    </lineage>
</organism>
<feature type="region of interest" description="Disordered" evidence="1">
    <location>
        <begin position="178"/>
        <end position="218"/>
    </location>
</feature>
<evidence type="ECO:0000256" key="1">
    <source>
        <dbReference type="SAM" id="MobiDB-lite"/>
    </source>
</evidence>
<comment type="caution">
    <text evidence="2">The sequence shown here is derived from an EMBL/GenBank/DDBJ whole genome shotgun (WGS) entry which is preliminary data.</text>
</comment>
<dbReference type="Proteomes" id="UP001050691">
    <property type="component" value="Unassembled WGS sequence"/>
</dbReference>
<accession>A0AAV5AA34</accession>
<evidence type="ECO:0000313" key="3">
    <source>
        <dbReference type="Proteomes" id="UP001050691"/>
    </source>
</evidence>
<name>A0AAV5AA34_9AGAM</name>
<dbReference type="AlphaFoldDB" id="A0AAV5AA34"/>
<sequence>MFTCDICRSTVETRDRFRRGRDEAGSTQNAEATYHALKTVVRIRDKNSSWNPDKLQPKPSLSSSPLLNTGSFFISKHLTLFTIHIKKLAIMRFPLNILLLALHATSVVVASSNNINMTEMELLDHKFDDAIQGFANLSQDIGMLAEEFEKTMNVLNTMAMLFKLEALLEQQISNMSSANSGNGLMKGRDLKGNAGSGKTRAREAAKARRGDIKRKMRV</sequence>